<dbReference type="EMBL" id="BGZK01001131">
    <property type="protein sequence ID" value="GBP72062.1"/>
    <property type="molecule type" value="Genomic_DNA"/>
</dbReference>
<sequence>MQITTPAKKPDVPGEAGAHAETGGGDYDCVLTYRRDSQSRRGVFSQNILREWRAAALGRRIYDGGCCKTELARFATLWQFTGVTNLDHRLGNKRTLGVDKALIGCRYCVAGLLGENRLCDGERSGTPEPSPTGQNATAQAAASSLYYVRMWYLTGLGVTSIVL</sequence>
<evidence type="ECO:0000313" key="3">
    <source>
        <dbReference type="Proteomes" id="UP000299102"/>
    </source>
</evidence>
<organism evidence="2 3">
    <name type="scientific">Eumeta variegata</name>
    <name type="common">Bagworm moth</name>
    <name type="synonym">Eumeta japonica</name>
    <dbReference type="NCBI Taxonomy" id="151549"/>
    <lineage>
        <taxon>Eukaryota</taxon>
        <taxon>Metazoa</taxon>
        <taxon>Ecdysozoa</taxon>
        <taxon>Arthropoda</taxon>
        <taxon>Hexapoda</taxon>
        <taxon>Insecta</taxon>
        <taxon>Pterygota</taxon>
        <taxon>Neoptera</taxon>
        <taxon>Endopterygota</taxon>
        <taxon>Lepidoptera</taxon>
        <taxon>Glossata</taxon>
        <taxon>Ditrysia</taxon>
        <taxon>Tineoidea</taxon>
        <taxon>Psychidae</taxon>
        <taxon>Oiketicinae</taxon>
        <taxon>Eumeta</taxon>
    </lineage>
</organism>
<keyword evidence="3" id="KW-1185">Reference proteome</keyword>
<evidence type="ECO:0000313" key="2">
    <source>
        <dbReference type="EMBL" id="GBP72062.1"/>
    </source>
</evidence>
<name>A0A4C1YAZ6_EUMVA</name>
<evidence type="ECO:0000256" key="1">
    <source>
        <dbReference type="SAM" id="MobiDB-lite"/>
    </source>
</evidence>
<comment type="caution">
    <text evidence="2">The sequence shown here is derived from an EMBL/GenBank/DDBJ whole genome shotgun (WGS) entry which is preliminary data.</text>
</comment>
<dbReference type="Proteomes" id="UP000299102">
    <property type="component" value="Unassembled WGS sequence"/>
</dbReference>
<accession>A0A4C1YAZ6</accession>
<reference evidence="2 3" key="1">
    <citation type="journal article" date="2019" name="Commun. Biol.">
        <title>The bagworm genome reveals a unique fibroin gene that provides high tensile strength.</title>
        <authorList>
            <person name="Kono N."/>
            <person name="Nakamura H."/>
            <person name="Ohtoshi R."/>
            <person name="Tomita M."/>
            <person name="Numata K."/>
            <person name="Arakawa K."/>
        </authorList>
    </citation>
    <scope>NUCLEOTIDE SEQUENCE [LARGE SCALE GENOMIC DNA]</scope>
</reference>
<gene>
    <name evidence="2" type="ORF">EVAR_48556_1</name>
</gene>
<protein>
    <submittedName>
        <fullName evidence="2">Uncharacterized protein</fullName>
    </submittedName>
</protein>
<feature type="region of interest" description="Disordered" evidence="1">
    <location>
        <begin position="1"/>
        <end position="20"/>
    </location>
</feature>
<proteinExistence type="predicted"/>
<dbReference type="AlphaFoldDB" id="A0A4C1YAZ6"/>